<name>A0A1B6G2H5_9HEMI</name>
<dbReference type="Pfam" id="PF00069">
    <property type="entry name" value="Pkinase"/>
    <property type="match status" value="1"/>
</dbReference>
<proteinExistence type="inferred from homology"/>
<dbReference type="EC" id="2.7.11.1" evidence="5"/>
<comment type="function">
    <text evidence="1">May be a negative regulator of NF-kappa-B and p53-mediated gene transcription.</text>
</comment>
<keyword evidence="12" id="KW-0067">ATP-binding</keyword>
<evidence type="ECO:0000256" key="5">
    <source>
        <dbReference type="ARBA" id="ARBA00012513"/>
    </source>
</evidence>
<dbReference type="Gene3D" id="1.10.510.10">
    <property type="entry name" value="Transferase(Phosphotransferase) domain 1"/>
    <property type="match status" value="1"/>
</dbReference>
<dbReference type="InterPro" id="IPR000719">
    <property type="entry name" value="Prot_kinase_dom"/>
</dbReference>
<dbReference type="PROSITE" id="PS00108">
    <property type="entry name" value="PROTEIN_KINASE_ST"/>
    <property type="match status" value="1"/>
</dbReference>
<sequence>MEPSGRKLVCRRRVAMFEANPSENDQPSQETDGPSASSNDSSQQVPSCSDVVPLNSRNQHNFAVPPEGTPVPTNIVKRAGPFLLGPTLGNSPVKSIVQCLARQEGTDDFYTLKILTLKADEEVETQDERQGKMLLHTEYSLLSLLSNQEDVVHHHGFFKDIALEERLTSEGLVYTGKIRQRLCLVLDCLSAHDFSHRTADLINLQHYVIREKKLSEREAAIILYNTVKVVHSLHKRNIVHRDLKLGNLVLNQRTHKVTLTNFCLGKHLVSEQDLLKDQRGSPAYISPDVLCGKPYIGKPSDMWALGVVLFTMLYGQFPFYDSSPTQLFNKIKAADYTIPNDGRVSENTMSLISRLLVLDPLLRMTAAEVLDSLSVIIATTKNLLAQLEPLQVVPDIDDDQEESQAVDSQPVPELDKSIDWLHKLSIPTNTQTQTQRRVGQIPVQRIGEDARELTAVDLARLRHMYPSGARDRLWRPVVPQAHSSVGPIRPRLRHPPSQLSLRERTIVNNLSAIIQSRIEANTQH</sequence>
<keyword evidence="8" id="KW-0723">Serine/threonine-protein kinase</keyword>
<dbReference type="InterPro" id="IPR008271">
    <property type="entry name" value="Ser/Thr_kinase_AS"/>
</dbReference>
<dbReference type="GO" id="GO:0004674">
    <property type="term" value="F:protein serine/threonine kinase activity"/>
    <property type="evidence" value="ECO:0007669"/>
    <property type="project" value="UniProtKB-KW"/>
</dbReference>
<dbReference type="InterPro" id="IPR024104">
    <property type="entry name" value="Tribbles/Ser_Thr_kinase_40"/>
</dbReference>
<dbReference type="GO" id="GO:0005737">
    <property type="term" value="C:cytoplasm"/>
    <property type="evidence" value="ECO:0007669"/>
    <property type="project" value="UniProtKB-SubCell"/>
</dbReference>
<evidence type="ECO:0000256" key="14">
    <source>
        <dbReference type="ARBA" id="ARBA00047899"/>
    </source>
</evidence>
<evidence type="ECO:0000256" key="16">
    <source>
        <dbReference type="SAM" id="MobiDB-lite"/>
    </source>
</evidence>
<keyword evidence="10" id="KW-0547">Nucleotide-binding</keyword>
<evidence type="ECO:0000256" key="2">
    <source>
        <dbReference type="ARBA" id="ARBA00004123"/>
    </source>
</evidence>
<comment type="catalytic activity">
    <reaction evidence="15">
        <text>L-seryl-[protein] + ATP = O-phospho-L-seryl-[protein] + ADP + H(+)</text>
        <dbReference type="Rhea" id="RHEA:17989"/>
        <dbReference type="Rhea" id="RHEA-COMP:9863"/>
        <dbReference type="Rhea" id="RHEA-COMP:11604"/>
        <dbReference type="ChEBI" id="CHEBI:15378"/>
        <dbReference type="ChEBI" id="CHEBI:29999"/>
        <dbReference type="ChEBI" id="CHEBI:30616"/>
        <dbReference type="ChEBI" id="CHEBI:83421"/>
        <dbReference type="ChEBI" id="CHEBI:456216"/>
        <dbReference type="EC" id="2.7.11.1"/>
    </reaction>
</comment>
<evidence type="ECO:0000256" key="3">
    <source>
        <dbReference type="ARBA" id="ARBA00004496"/>
    </source>
</evidence>
<dbReference type="SUPFAM" id="SSF56112">
    <property type="entry name" value="Protein kinase-like (PK-like)"/>
    <property type="match status" value="1"/>
</dbReference>
<evidence type="ECO:0000256" key="11">
    <source>
        <dbReference type="ARBA" id="ARBA00022777"/>
    </source>
</evidence>
<protein>
    <recommendedName>
        <fullName evidence="6">Serine/threonine-protein kinase 40</fullName>
        <ecNumber evidence="5">2.7.11.1</ecNumber>
    </recommendedName>
</protein>
<keyword evidence="11" id="KW-0418">Kinase</keyword>
<keyword evidence="9" id="KW-0808">Transferase</keyword>
<dbReference type="AlphaFoldDB" id="A0A1B6G2H5"/>
<evidence type="ECO:0000256" key="13">
    <source>
        <dbReference type="ARBA" id="ARBA00023242"/>
    </source>
</evidence>
<gene>
    <name evidence="18" type="ORF">g.26369</name>
</gene>
<evidence type="ECO:0000256" key="6">
    <source>
        <dbReference type="ARBA" id="ARBA00016813"/>
    </source>
</evidence>
<keyword evidence="7" id="KW-0963">Cytoplasm</keyword>
<dbReference type="InterPro" id="IPR024236">
    <property type="entry name" value="Ser/Thr_kinase_40"/>
</dbReference>
<evidence type="ECO:0000256" key="9">
    <source>
        <dbReference type="ARBA" id="ARBA00022679"/>
    </source>
</evidence>
<evidence type="ECO:0000313" key="18">
    <source>
        <dbReference type="EMBL" id="JAS56639.1"/>
    </source>
</evidence>
<comment type="subcellular location">
    <subcellularLocation>
        <location evidence="3">Cytoplasm</location>
    </subcellularLocation>
    <subcellularLocation>
        <location evidence="2">Nucleus</location>
    </subcellularLocation>
</comment>
<evidence type="ECO:0000256" key="12">
    <source>
        <dbReference type="ARBA" id="ARBA00022840"/>
    </source>
</evidence>
<dbReference type="PANTHER" id="PTHR22961:SF16">
    <property type="entry name" value="SERINE_THREONINE-PROTEIN KINASE 40"/>
    <property type="match status" value="1"/>
</dbReference>
<comment type="catalytic activity">
    <reaction evidence="14">
        <text>L-threonyl-[protein] + ATP = O-phospho-L-threonyl-[protein] + ADP + H(+)</text>
        <dbReference type="Rhea" id="RHEA:46608"/>
        <dbReference type="Rhea" id="RHEA-COMP:11060"/>
        <dbReference type="Rhea" id="RHEA-COMP:11605"/>
        <dbReference type="ChEBI" id="CHEBI:15378"/>
        <dbReference type="ChEBI" id="CHEBI:30013"/>
        <dbReference type="ChEBI" id="CHEBI:30616"/>
        <dbReference type="ChEBI" id="CHEBI:61977"/>
        <dbReference type="ChEBI" id="CHEBI:456216"/>
        <dbReference type="EC" id="2.7.11.1"/>
    </reaction>
</comment>
<dbReference type="SMART" id="SM00220">
    <property type="entry name" value="S_TKc"/>
    <property type="match status" value="1"/>
</dbReference>
<dbReference type="PROSITE" id="PS50011">
    <property type="entry name" value="PROTEIN_KINASE_DOM"/>
    <property type="match status" value="1"/>
</dbReference>
<accession>A0A1B6G2H5</accession>
<keyword evidence="13" id="KW-0539">Nucleus</keyword>
<dbReference type="PANTHER" id="PTHR22961">
    <property type="entry name" value="SER/THR PROTEIN KINASE-TRB"/>
    <property type="match status" value="1"/>
</dbReference>
<dbReference type="CDD" id="cd13974">
    <property type="entry name" value="STKc_SHIK"/>
    <property type="match status" value="1"/>
</dbReference>
<evidence type="ECO:0000256" key="10">
    <source>
        <dbReference type="ARBA" id="ARBA00022741"/>
    </source>
</evidence>
<dbReference type="GO" id="GO:0005634">
    <property type="term" value="C:nucleus"/>
    <property type="evidence" value="ECO:0007669"/>
    <property type="project" value="UniProtKB-SubCell"/>
</dbReference>
<dbReference type="EMBL" id="GECZ01013130">
    <property type="protein sequence ID" value="JAS56639.1"/>
    <property type="molecule type" value="Transcribed_RNA"/>
</dbReference>
<comment type="similarity">
    <text evidence="4">Belongs to the protein kinase superfamily. CAMK Ser/Thr protein kinase family.</text>
</comment>
<evidence type="ECO:0000256" key="4">
    <source>
        <dbReference type="ARBA" id="ARBA00006692"/>
    </source>
</evidence>
<feature type="compositionally biased region" description="Polar residues" evidence="16">
    <location>
        <begin position="21"/>
        <end position="47"/>
    </location>
</feature>
<feature type="region of interest" description="Disordered" evidence="16">
    <location>
        <begin position="1"/>
        <end position="69"/>
    </location>
</feature>
<evidence type="ECO:0000259" key="17">
    <source>
        <dbReference type="PROSITE" id="PS50011"/>
    </source>
</evidence>
<dbReference type="GO" id="GO:0005524">
    <property type="term" value="F:ATP binding"/>
    <property type="evidence" value="ECO:0007669"/>
    <property type="project" value="UniProtKB-KW"/>
</dbReference>
<feature type="domain" description="Protein kinase" evidence="17">
    <location>
        <begin position="82"/>
        <end position="376"/>
    </location>
</feature>
<evidence type="ECO:0000256" key="1">
    <source>
        <dbReference type="ARBA" id="ARBA00003412"/>
    </source>
</evidence>
<dbReference type="InterPro" id="IPR011009">
    <property type="entry name" value="Kinase-like_dom_sf"/>
</dbReference>
<evidence type="ECO:0000256" key="15">
    <source>
        <dbReference type="ARBA" id="ARBA00048679"/>
    </source>
</evidence>
<evidence type="ECO:0000256" key="8">
    <source>
        <dbReference type="ARBA" id="ARBA00022527"/>
    </source>
</evidence>
<reference evidence="18" key="1">
    <citation type="submission" date="2015-11" db="EMBL/GenBank/DDBJ databases">
        <title>De novo transcriptome assembly of four potential Pierce s Disease insect vectors from Arizona vineyards.</title>
        <authorList>
            <person name="Tassone E.E."/>
        </authorList>
    </citation>
    <scope>NUCLEOTIDE SEQUENCE</scope>
</reference>
<evidence type="ECO:0000256" key="7">
    <source>
        <dbReference type="ARBA" id="ARBA00022490"/>
    </source>
</evidence>
<organism evidence="18">
    <name type="scientific">Cuerna arida</name>
    <dbReference type="NCBI Taxonomy" id="1464854"/>
    <lineage>
        <taxon>Eukaryota</taxon>
        <taxon>Metazoa</taxon>
        <taxon>Ecdysozoa</taxon>
        <taxon>Arthropoda</taxon>
        <taxon>Hexapoda</taxon>
        <taxon>Insecta</taxon>
        <taxon>Pterygota</taxon>
        <taxon>Neoptera</taxon>
        <taxon>Paraneoptera</taxon>
        <taxon>Hemiptera</taxon>
        <taxon>Auchenorrhyncha</taxon>
        <taxon>Membracoidea</taxon>
        <taxon>Cicadellidae</taxon>
        <taxon>Cicadellinae</taxon>
        <taxon>Proconiini</taxon>
        <taxon>Cuerna</taxon>
    </lineage>
</organism>